<keyword evidence="1" id="KW-1133">Transmembrane helix</keyword>
<reference evidence="3" key="1">
    <citation type="journal article" date="2023" name="Insect Mol. Biol.">
        <title>Genome sequencing provides insights into the evolution of gene families encoding plant cell wall-degrading enzymes in longhorned beetles.</title>
        <authorList>
            <person name="Shin N.R."/>
            <person name="Okamura Y."/>
            <person name="Kirsch R."/>
            <person name="Pauchet Y."/>
        </authorList>
    </citation>
    <scope>NUCLEOTIDE SEQUENCE</scope>
    <source>
        <strain evidence="3">MMC_N1</strain>
    </source>
</reference>
<evidence type="ECO:0000313" key="3">
    <source>
        <dbReference type="EMBL" id="KAJ8982986.1"/>
    </source>
</evidence>
<keyword evidence="1" id="KW-0812">Transmembrane</keyword>
<sequence>MKKRNENDFDSTKYHQLMADMLGDRDYDSFEYDEHDPLKKKIAYSLLGPIQSETGYDKKEWKGVEILYEAILKNNNKIAKYKDKVEISFIYNLIEPLPSEKLTRAKKYDYYNPNTDLRPIPVFVLRKCRGSENPCRLFIDNIGRVYETWEEYITRNKLDKCEMVLPLNGRYEVDSNEQVLLERHLSPACGIDRAVLQLADYATTAGGIASGSLFVAAAMPSVTVAPALLLTAGAVGLGVGVYAIGRSIHSLYDRHRHGQDMSFFNSDARGAYLNILAGALGFVGAGANVAVSQLVTRGVNIGQGATAVVNTIGVVNIGVSGASLLNSGYDVLDQWIVENQRPSWLTIIQLSSSILFFGHAVYNFKMCSTIIEETQSSALKNYQDSLRSNRHRKTFSKLLKETIRQNNGNEVKGRAEVISAIRNIQNKNEVFAALTRSNKDMNKKGIRFAASDGDIKLNGVKIDMNEFMSMNKRDVQSFLLNLSKSEPTPIETKSVRSIVSNTFRNISLPDAESLANYACISQVLSKLTCPILKLLDEIFPNHEKFFNLLNMVVSFFGRAADLLEAEYDLWQKTGDDRHYTEIYKYINVDKTKRMIKFFEEAVNMYYNGTHLTKQGLEKLLSYFHSWLTKQVLEHEEGVARVARRREHSAPSPTRKIDCSKCGGYYYKADKS</sequence>
<proteinExistence type="predicted"/>
<protein>
    <recommendedName>
        <fullName evidence="2">DUF4781 domain-containing protein</fullName>
    </recommendedName>
</protein>
<dbReference type="PANTHER" id="PTHR21115:SF0">
    <property type="entry name" value="GH06117P-RELATED"/>
    <property type="match status" value="1"/>
</dbReference>
<dbReference type="Proteomes" id="UP001162164">
    <property type="component" value="Unassembled WGS sequence"/>
</dbReference>
<feature type="transmembrane region" description="Helical" evidence="1">
    <location>
        <begin position="271"/>
        <end position="291"/>
    </location>
</feature>
<gene>
    <name evidence="3" type="ORF">NQ317_001427</name>
</gene>
<feature type="transmembrane region" description="Helical" evidence="1">
    <location>
        <begin position="201"/>
        <end position="219"/>
    </location>
</feature>
<dbReference type="PANTHER" id="PTHR21115">
    <property type="entry name" value="GH06117P-RELATED"/>
    <property type="match status" value="1"/>
</dbReference>
<evidence type="ECO:0000259" key="2">
    <source>
        <dbReference type="Pfam" id="PF16013"/>
    </source>
</evidence>
<feature type="transmembrane region" description="Helical" evidence="1">
    <location>
        <begin position="311"/>
        <end position="332"/>
    </location>
</feature>
<evidence type="ECO:0000313" key="4">
    <source>
        <dbReference type="Proteomes" id="UP001162164"/>
    </source>
</evidence>
<comment type="caution">
    <text evidence="3">The sequence shown here is derived from an EMBL/GenBank/DDBJ whole genome shotgun (WGS) entry which is preliminary data.</text>
</comment>
<dbReference type="InterPro" id="IPR031962">
    <property type="entry name" value="DUF4781"/>
</dbReference>
<feature type="domain" description="DUF4781" evidence="2">
    <location>
        <begin position="120"/>
        <end position="419"/>
    </location>
</feature>
<feature type="transmembrane region" description="Helical" evidence="1">
    <location>
        <begin position="344"/>
        <end position="362"/>
    </location>
</feature>
<dbReference type="EMBL" id="JAPWTJ010000098">
    <property type="protein sequence ID" value="KAJ8982986.1"/>
    <property type="molecule type" value="Genomic_DNA"/>
</dbReference>
<organism evidence="3 4">
    <name type="scientific">Molorchus minor</name>
    <dbReference type="NCBI Taxonomy" id="1323400"/>
    <lineage>
        <taxon>Eukaryota</taxon>
        <taxon>Metazoa</taxon>
        <taxon>Ecdysozoa</taxon>
        <taxon>Arthropoda</taxon>
        <taxon>Hexapoda</taxon>
        <taxon>Insecta</taxon>
        <taxon>Pterygota</taxon>
        <taxon>Neoptera</taxon>
        <taxon>Endopterygota</taxon>
        <taxon>Coleoptera</taxon>
        <taxon>Polyphaga</taxon>
        <taxon>Cucujiformia</taxon>
        <taxon>Chrysomeloidea</taxon>
        <taxon>Cerambycidae</taxon>
        <taxon>Lamiinae</taxon>
        <taxon>Monochamini</taxon>
        <taxon>Molorchus</taxon>
    </lineage>
</organism>
<name>A0ABQ9JXB7_9CUCU</name>
<keyword evidence="1" id="KW-0472">Membrane</keyword>
<feature type="transmembrane region" description="Helical" evidence="1">
    <location>
        <begin position="225"/>
        <end position="245"/>
    </location>
</feature>
<evidence type="ECO:0000256" key="1">
    <source>
        <dbReference type="SAM" id="Phobius"/>
    </source>
</evidence>
<accession>A0ABQ9JXB7</accession>
<dbReference type="Pfam" id="PF16013">
    <property type="entry name" value="DUF4781"/>
    <property type="match status" value="1"/>
</dbReference>
<keyword evidence="4" id="KW-1185">Reference proteome</keyword>